<dbReference type="KEGG" id="pgr:PGTG_17594"/>
<reference evidence="2" key="2">
    <citation type="journal article" date="2011" name="Proc. Natl. Acad. Sci. U.S.A.">
        <title>Obligate biotrophy features unraveled by the genomic analysis of rust fungi.</title>
        <authorList>
            <person name="Duplessis S."/>
            <person name="Cuomo C.A."/>
            <person name="Lin Y.-C."/>
            <person name="Aerts A."/>
            <person name="Tisserant E."/>
            <person name="Veneault-Fourrey C."/>
            <person name="Joly D.L."/>
            <person name="Hacquard S."/>
            <person name="Amselem J."/>
            <person name="Cantarel B.L."/>
            <person name="Chiu R."/>
            <person name="Coutinho P.M."/>
            <person name="Feau N."/>
            <person name="Field M."/>
            <person name="Frey P."/>
            <person name="Gelhaye E."/>
            <person name="Goldberg J."/>
            <person name="Grabherr M.G."/>
            <person name="Kodira C.D."/>
            <person name="Kohler A."/>
            <person name="Kuees U."/>
            <person name="Lindquist E.A."/>
            <person name="Lucas S.M."/>
            <person name="Mago R."/>
            <person name="Mauceli E."/>
            <person name="Morin E."/>
            <person name="Murat C."/>
            <person name="Pangilinan J.L."/>
            <person name="Park R."/>
            <person name="Pearson M."/>
            <person name="Quesneville H."/>
            <person name="Rouhier N."/>
            <person name="Sakthikumar S."/>
            <person name="Salamov A.A."/>
            <person name="Schmutz J."/>
            <person name="Selles B."/>
            <person name="Shapiro H."/>
            <person name="Tanguay P."/>
            <person name="Tuskan G.A."/>
            <person name="Henrissat B."/>
            <person name="Van de Peer Y."/>
            <person name="Rouze P."/>
            <person name="Ellis J.G."/>
            <person name="Dodds P.N."/>
            <person name="Schein J.E."/>
            <person name="Zhong S."/>
            <person name="Hamelin R.C."/>
            <person name="Grigoriev I.V."/>
            <person name="Szabo L.J."/>
            <person name="Martin F."/>
        </authorList>
    </citation>
    <scope>NUCLEOTIDE SEQUENCE [LARGE SCALE GENOMIC DNA]</scope>
    <source>
        <strain evidence="2">CRL 75-36-700-3 / race SCCL</strain>
    </source>
</reference>
<protein>
    <submittedName>
        <fullName evidence="1">Uncharacterized protein</fullName>
    </submittedName>
</protein>
<sequence length="143" mass="15639">MRDTQGHSCKTLHMCELVAHSFFAVLGDKVAIRATVQKYSELSPWSSSGATSGTDLLLATQASACGPYTKGRCLMSSLSLARSPCPTSPIVEAALLPFPIAQSYNSYKSIHQDCLTQDTGCKKLHWLLENIAICNVRQSWLQF</sequence>
<reference key="1">
    <citation type="submission" date="2007-01" db="EMBL/GenBank/DDBJ databases">
        <title>The Genome Sequence of Puccinia graminis f. sp. tritici Strain CRL 75-36-700-3.</title>
        <authorList>
            <consortium name="The Broad Institute Genome Sequencing Platform"/>
            <person name="Birren B."/>
            <person name="Lander E."/>
            <person name="Galagan J."/>
            <person name="Nusbaum C."/>
            <person name="Devon K."/>
            <person name="Cuomo C."/>
            <person name="Jaffe D."/>
            <person name="Butler J."/>
            <person name="Alvarez P."/>
            <person name="Gnerre S."/>
            <person name="Grabherr M."/>
            <person name="Mauceli E."/>
            <person name="Brockman W."/>
            <person name="Young S."/>
            <person name="LaButti K."/>
            <person name="Sykes S."/>
            <person name="DeCaprio D."/>
            <person name="Crawford M."/>
            <person name="Koehrsen M."/>
            <person name="Engels R."/>
            <person name="Montgomery P."/>
            <person name="Pearson M."/>
            <person name="Howarth C."/>
            <person name="Larson L."/>
            <person name="White J."/>
            <person name="Zeng Q."/>
            <person name="Kodira C."/>
            <person name="Yandava C."/>
            <person name="Alvarado L."/>
            <person name="O'Leary S."/>
            <person name="Szabo L."/>
            <person name="Dean R."/>
            <person name="Schein J."/>
        </authorList>
    </citation>
    <scope>NUCLEOTIDE SEQUENCE</scope>
    <source>
        <strain>CRL 75-36-700-3</strain>
    </source>
</reference>
<accession>E3L4R5</accession>
<name>E3L4R5_PUCGT</name>
<dbReference type="OrthoDB" id="10279335at2759"/>
<organism evidence="1 2">
    <name type="scientific">Puccinia graminis f. sp. tritici (strain CRL 75-36-700-3 / race SCCL)</name>
    <name type="common">Black stem rust fungus</name>
    <dbReference type="NCBI Taxonomy" id="418459"/>
    <lineage>
        <taxon>Eukaryota</taxon>
        <taxon>Fungi</taxon>
        <taxon>Dikarya</taxon>
        <taxon>Basidiomycota</taxon>
        <taxon>Pucciniomycotina</taxon>
        <taxon>Pucciniomycetes</taxon>
        <taxon>Pucciniales</taxon>
        <taxon>Pucciniaceae</taxon>
        <taxon>Puccinia</taxon>
    </lineage>
</organism>
<evidence type="ECO:0000313" key="2">
    <source>
        <dbReference type="Proteomes" id="UP000008783"/>
    </source>
</evidence>
<dbReference type="VEuPathDB" id="FungiDB:PGTG_17594"/>
<proteinExistence type="predicted"/>
<dbReference type="GeneID" id="10531477"/>
<dbReference type="HOGENOM" id="CLU_1939150_0_0_1"/>
<dbReference type="InParanoid" id="E3L4R5"/>
<evidence type="ECO:0000313" key="1">
    <source>
        <dbReference type="EMBL" id="EFP91540.2"/>
    </source>
</evidence>
<dbReference type="RefSeq" id="XP_003335959.2">
    <property type="nucleotide sequence ID" value="XM_003335911.2"/>
</dbReference>
<dbReference type="EMBL" id="DS178348">
    <property type="protein sequence ID" value="EFP91540.2"/>
    <property type="molecule type" value="Genomic_DNA"/>
</dbReference>
<gene>
    <name evidence="1" type="ORF">PGTG_17594</name>
</gene>
<keyword evidence="2" id="KW-1185">Reference proteome</keyword>
<dbReference type="AlphaFoldDB" id="E3L4R5"/>
<dbReference type="Proteomes" id="UP000008783">
    <property type="component" value="Unassembled WGS sequence"/>
</dbReference>